<feature type="compositionally biased region" description="Polar residues" evidence="1">
    <location>
        <begin position="147"/>
        <end position="156"/>
    </location>
</feature>
<feature type="region of interest" description="Disordered" evidence="1">
    <location>
        <begin position="135"/>
        <end position="159"/>
    </location>
</feature>
<keyword evidence="2" id="KW-0812">Transmembrane</keyword>
<organism evidence="3 4">
    <name type="scientific">Corynebacterium hansenii</name>
    <dbReference type="NCBI Taxonomy" id="394964"/>
    <lineage>
        <taxon>Bacteria</taxon>
        <taxon>Bacillati</taxon>
        <taxon>Actinomycetota</taxon>
        <taxon>Actinomycetes</taxon>
        <taxon>Mycobacteriales</taxon>
        <taxon>Corynebacteriaceae</taxon>
        <taxon>Corynebacterium</taxon>
    </lineage>
</organism>
<name>A0ABV7ZPR9_9CORY</name>
<dbReference type="EMBL" id="JBHRZN010000001">
    <property type="protein sequence ID" value="MFC3849391.1"/>
    <property type="molecule type" value="Genomic_DNA"/>
</dbReference>
<evidence type="ECO:0000313" key="3">
    <source>
        <dbReference type="EMBL" id="MFC3849391.1"/>
    </source>
</evidence>
<feature type="compositionally biased region" description="Gly residues" evidence="1">
    <location>
        <begin position="61"/>
        <end position="75"/>
    </location>
</feature>
<feature type="region of interest" description="Disordered" evidence="1">
    <location>
        <begin position="1"/>
        <end position="103"/>
    </location>
</feature>
<proteinExistence type="predicted"/>
<feature type="compositionally biased region" description="Basic and acidic residues" evidence="1">
    <location>
        <begin position="1"/>
        <end position="15"/>
    </location>
</feature>
<feature type="transmembrane region" description="Helical" evidence="2">
    <location>
        <begin position="108"/>
        <end position="130"/>
    </location>
</feature>
<evidence type="ECO:0000256" key="2">
    <source>
        <dbReference type="SAM" id="Phobius"/>
    </source>
</evidence>
<evidence type="ECO:0000256" key="1">
    <source>
        <dbReference type="SAM" id="MobiDB-lite"/>
    </source>
</evidence>
<keyword evidence="4" id="KW-1185">Reference proteome</keyword>
<sequence length="252" mass="25792">MSSPFGEDRPGRSGGEDSTAQWRPVEGQAWSNVPGMGAGAPRDSGAPGDPRTGGYPAVPGGYPGGPGGYPGGPGYHPGSYPGGPGPYPTDPRGFPPPQQPQGGGAGRIALIIVVMLLLVAAGAGLGYWIMSREDPSGEGAVARPASEQPQPGSTPAQRRAEGFEAPANWSHCGGSGAPGDLNLYYAGTGTTSCPFTKAVRDAFVDHYNATDRLEGTITAFSPVTRRNYTMTCTDDGDYVTCRGGNNAVVHIV</sequence>
<keyword evidence="2" id="KW-0472">Membrane</keyword>
<evidence type="ECO:0000313" key="4">
    <source>
        <dbReference type="Proteomes" id="UP001595751"/>
    </source>
</evidence>
<accession>A0ABV7ZPR9</accession>
<dbReference type="Proteomes" id="UP001595751">
    <property type="component" value="Unassembled WGS sequence"/>
</dbReference>
<gene>
    <name evidence="3" type="ORF">ACFORJ_04335</name>
</gene>
<feature type="compositionally biased region" description="Pro residues" evidence="1">
    <location>
        <begin position="83"/>
        <end position="99"/>
    </location>
</feature>
<dbReference type="RefSeq" id="WP_290290840.1">
    <property type="nucleotide sequence ID" value="NZ_CP047211.1"/>
</dbReference>
<comment type="caution">
    <text evidence="3">The sequence shown here is derived from an EMBL/GenBank/DDBJ whole genome shotgun (WGS) entry which is preliminary data.</text>
</comment>
<protein>
    <submittedName>
        <fullName evidence="3">Uncharacterized protein</fullName>
    </submittedName>
</protein>
<reference evidence="4" key="1">
    <citation type="journal article" date="2019" name="Int. J. Syst. Evol. Microbiol.">
        <title>The Global Catalogue of Microorganisms (GCM) 10K type strain sequencing project: providing services to taxonomists for standard genome sequencing and annotation.</title>
        <authorList>
            <consortium name="The Broad Institute Genomics Platform"/>
            <consortium name="The Broad Institute Genome Sequencing Center for Infectious Disease"/>
            <person name="Wu L."/>
            <person name="Ma J."/>
        </authorList>
    </citation>
    <scope>NUCLEOTIDE SEQUENCE [LARGE SCALE GENOMIC DNA]</scope>
    <source>
        <strain evidence="4">CCUG 53252</strain>
    </source>
</reference>
<keyword evidence="2" id="KW-1133">Transmembrane helix</keyword>